<reference evidence="2 3" key="1">
    <citation type="submission" date="2019-05" db="EMBL/GenBank/DDBJ databases">
        <title>Another draft genome of Portunus trituberculatus and its Hox gene families provides insights of decapod evolution.</title>
        <authorList>
            <person name="Jeong J.-H."/>
            <person name="Song I."/>
            <person name="Kim S."/>
            <person name="Choi T."/>
            <person name="Kim D."/>
            <person name="Ryu S."/>
            <person name="Kim W."/>
        </authorList>
    </citation>
    <scope>NUCLEOTIDE SEQUENCE [LARGE SCALE GENOMIC DNA]</scope>
    <source>
        <tissue evidence="2">Muscle</tissue>
    </source>
</reference>
<dbReference type="AlphaFoldDB" id="A0A5B7E329"/>
<dbReference type="Proteomes" id="UP000324222">
    <property type="component" value="Unassembled WGS sequence"/>
</dbReference>
<dbReference type="EMBL" id="VSRR010001797">
    <property type="protein sequence ID" value="MPC27747.1"/>
    <property type="molecule type" value="Genomic_DNA"/>
</dbReference>
<comment type="caution">
    <text evidence="2">The sequence shown here is derived from an EMBL/GenBank/DDBJ whole genome shotgun (WGS) entry which is preliminary data.</text>
</comment>
<feature type="region of interest" description="Disordered" evidence="1">
    <location>
        <begin position="1"/>
        <end position="25"/>
    </location>
</feature>
<organism evidence="2 3">
    <name type="scientific">Portunus trituberculatus</name>
    <name type="common">Swimming crab</name>
    <name type="synonym">Neptunus trituberculatus</name>
    <dbReference type="NCBI Taxonomy" id="210409"/>
    <lineage>
        <taxon>Eukaryota</taxon>
        <taxon>Metazoa</taxon>
        <taxon>Ecdysozoa</taxon>
        <taxon>Arthropoda</taxon>
        <taxon>Crustacea</taxon>
        <taxon>Multicrustacea</taxon>
        <taxon>Malacostraca</taxon>
        <taxon>Eumalacostraca</taxon>
        <taxon>Eucarida</taxon>
        <taxon>Decapoda</taxon>
        <taxon>Pleocyemata</taxon>
        <taxon>Brachyura</taxon>
        <taxon>Eubrachyura</taxon>
        <taxon>Portunoidea</taxon>
        <taxon>Portunidae</taxon>
        <taxon>Portuninae</taxon>
        <taxon>Portunus</taxon>
    </lineage>
</organism>
<name>A0A5B7E329_PORTR</name>
<protein>
    <submittedName>
        <fullName evidence="2">Uncharacterized protein</fullName>
    </submittedName>
</protein>
<accession>A0A5B7E329</accession>
<keyword evidence="3" id="KW-1185">Reference proteome</keyword>
<sequence length="76" mass="8580">MTQAGAVVRRAGYPSLGTPPAPPSRRAWRAHVDMCEWSHGRHDRGLHALDRFLWMRYLPQPNAMKGENIEKGLTDG</sequence>
<evidence type="ECO:0000256" key="1">
    <source>
        <dbReference type="SAM" id="MobiDB-lite"/>
    </source>
</evidence>
<gene>
    <name evidence="2" type="ORF">E2C01_020926</name>
</gene>
<proteinExistence type="predicted"/>
<evidence type="ECO:0000313" key="2">
    <source>
        <dbReference type="EMBL" id="MPC27747.1"/>
    </source>
</evidence>
<evidence type="ECO:0000313" key="3">
    <source>
        <dbReference type="Proteomes" id="UP000324222"/>
    </source>
</evidence>